<dbReference type="Pfam" id="PF21185">
    <property type="entry name" value="RecD_N"/>
    <property type="match status" value="1"/>
</dbReference>
<keyword evidence="3 11" id="KW-0227">DNA damage</keyword>
<evidence type="ECO:0000256" key="4">
    <source>
        <dbReference type="ARBA" id="ARBA00022801"/>
    </source>
</evidence>
<evidence type="ECO:0000256" key="10">
    <source>
        <dbReference type="ARBA" id="ARBA00023235"/>
    </source>
</evidence>
<keyword evidence="13" id="KW-1185">Reference proteome</keyword>
<gene>
    <name evidence="11" type="primary">recD</name>
    <name evidence="12" type="ORF">BCR15_02260</name>
</gene>
<dbReference type="NCBIfam" id="TIGR01447">
    <property type="entry name" value="recD"/>
    <property type="match status" value="1"/>
</dbReference>
<keyword evidence="2 11" id="KW-0547">Nucleotide-binding</keyword>
<dbReference type="InterPro" id="IPR006344">
    <property type="entry name" value="RecD"/>
</dbReference>
<keyword evidence="9 11" id="KW-0234">DNA repair</keyword>
<dbReference type="PANTHER" id="PTHR43788">
    <property type="entry name" value="DNA2/NAM7 HELICASE FAMILY MEMBER"/>
    <property type="match status" value="1"/>
</dbReference>
<evidence type="ECO:0000256" key="9">
    <source>
        <dbReference type="ARBA" id="ARBA00023204"/>
    </source>
</evidence>
<dbReference type="InterPro" id="IPR050534">
    <property type="entry name" value="Coronavir_polyprotein_1ab"/>
</dbReference>
<organism evidence="12 13">
    <name type="scientific">Tessaracoccus lapidicaptus</name>
    <dbReference type="NCBI Taxonomy" id="1427523"/>
    <lineage>
        <taxon>Bacteria</taxon>
        <taxon>Bacillati</taxon>
        <taxon>Actinomycetota</taxon>
        <taxon>Actinomycetes</taxon>
        <taxon>Propionibacteriales</taxon>
        <taxon>Propionibacteriaceae</taxon>
        <taxon>Tessaracoccus</taxon>
    </lineage>
</organism>
<comment type="function">
    <text evidence="11">A helicase/nuclease that prepares dsDNA breaks (DSB) for recombinational DNA repair. Binds to DSBs and unwinds DNA via a highly rapid and processive ATP-dependent bidirectional helicase activity. Unwinds dsDNA until it encounters a Chi (crossover hotspot instigator) sequence from the 3' direction. Cuts ssDNA a few nucleotides 3' to the Chi site. The properties and activities of the enzyme are changed at Chi. The Chi-altered holoenzyme produces a long 3'-ssDNA overhang and facilitates RecA-binding to the ssDNA for homologous DNA recombination and repair. Holoenzyme degrades any linearized DNA that is unable to undergo homologous recombination. In the holoenzyme this subunit has ssDNA-dependent ATPase and 5'-3' helicase activity. When added to pre-assembled RecBC greatly stimulates nuclease activity and augments holoenzyme processivity. Negatively regulates the RecA-loading ability of RecBCD.</text>
</comment>
<dbReference type="InterPro" id="IPR049550">
    <property type="entry name" value="RecD_N"/>
</dbReference>
<evidence type="ECO:0000256" key="6">
    <source>
        <dbReference type="ARBA" id="ARBA00022839"/>
    </source>
</evidence>
<dbReference type="CDD" id="cd18809">
    <property type="entry name" value="SF1_C_RecD"/>
    <property type="match status" value="1"/>
</dbReference>
<dbReference type="GO" id="GO:0000724">
    <property type="term" value="P:double-strand break repair via homologous recombination"/>
    <property type="evidence" value="ECO:0007669"/>
    <property type="project" value="UniProtKB-UniRule"/>
</dbReference>
<dbReference type="EC" id="5.6.2.3" evidence="11"/>
<dbReference type="Pfam" id="PF13245">
    <property type="entry name" value="AAA_19"/>
    <property type="match status" value="1"/>
</dbReference>
<proteinExistence type="inferred from homology"/>
<dbReference type="PANTHER" id="PTHR43788:SF6">
    <property type="entry name" value="DNA HELICASE B"/>
    <property type="match status" value="1"/>
</dbReference>
<dbReference type="CDD" id="cd17933">
    <property type="entry name" value="DEXSc_RecD-like"/>
    <property type="match status" value="1"/>
</dbReference>
<comment type="caution">
    <text evidence="12">The sequence shown here is derived from an EMBL/GenBank/DDBJ whole genome shotgun (WGS) entry which is preliminary data.</text>
</comment>
<dbReference type="RefSeq" id="WP_068751226.1">
    <property type="nucleotide sequence ID" value="NZ_LR214441.1"/>
</dbReference>
<keyword evidence="4 11" id="KW-0378">Hydrolase</keyword>
<dbReference type="Proteomes" id="UP000093501">
    <property type="component" value="Unassembled WGS sequence"/>
</dbReference>
<dbReference type="GO" id="GO:0043139">
    <property type="term" value="F:5'-3' DNA helicase activity"/>
    <property type="evidence" value="ECO:0007669"/>
    <property type="project" value="UniProtKB-UniRule"/>
</dbReference>
<keyword evidence="1 11" id="KW-0540">Nuclease</keyword>
<accession>A0A1C0AN08</accession>
<dbReference type="GO" id="GO:0009338">
    <property type="term" value="C:exodeoxyribonuclease V complex"/>
    <property type="evidence" value="ECO:0007669"/>
    <property type="project" value="InterPro"/>
</dbReference>
<dbReference type="InterPro" id="IPR027417">
    <property type="entry name" value="P-loop_NTPase"/>
</dbReference>
<evidence type="ECO:0000313" key="12">
    <source>
        <dbReference type="EMBL" id="OCL34545.1"/>
    </source>
</evidence>
<keyword evidence="10 11" id="KW-0413">Isomerase</keyword>
<evidence type="ECO:0000256" key="2">
    <source>
        <dbReference type="ARBA" id="ARBA00022741"/>
    </source>
</evidence>
<dbReference type="InterPro" id="IPR041851">
    <property type="entry name" value="RecD_N_sf"/>
</dbReference>
<comment type="subunit">
    <text evidence="11">Heterotrimer of RecB, RecC and RecD. All subunits contribute to DNA-binding.</text>
</comment>
<dbReference type="GO" id="GO:0008854">
    <property type="term" value="F:exodeoxyribonuclease V activity"/>
    <property type="evidence" value="ECO:0007669"/>
    <property type="project" value="InterPro"/>
</dbReference>
<evidence type="ECO:0000256" key="3">
    <source>
        <dbReference type="ARBA" id="ARBA00022763"/>
    </source>
</evidence>
<keyword evidence="8 11" id="KW-0238">DNA-binding</keyword>
<keyword evidence="5 11" id="KW-0347">Helicase</keyword>
<dbReference type="InterPro" id="IPR003593">
    <property type="entry name" value="AAA+_ATPase"/>
</dbReference>
<evidence type="ECO:0000256" key="1">
    <source>
        <dbReference type="ARBA" id="ARBA00022722"/>
    </source>
</evidence>
<sequence>MPEIPIAADGVLRDFCAAGMLRPIDFHLARRLAALAGEPDPDVQLAFALAARELRLGSVCLDVRTAHLDLLPEADLDGADTDQAALAWPDPDEWLTRIAASPAVAAPESEARPFRLHDTLLYLDRYWRQERRLARALRLRSALSPLEVTEAAPLAVGEHTDARQEAAVAAALRHPTTVITGGPGTGKTSIVARILASLAPAEPRIALAAPTGKAAARLQSAVAARLPGSPHLWGGTLHRLLGARPRSPHVEYGPGNPLPFDVVVVDETSMVSLEMMGQLMAALAPETRLVLLGDPHQLRSVEAGAVLADIERAGGLVTAPGGHIARLTTNFRSNAEINALADAILAGDAAAAREVLASGSSVELVDFDGSADPVSLPSVREDVLAAAGRVVAAATAGDTVGALDALAGHRILCGHRDGPFGVGHWARAARSWLATQLPDYGFETRSYAGQPLLLQRNTELYHNGDTAVVIDVGGEHVAVIDRPDGPLSVAPSLLDDAADLHAMTIHKSQGSQFDTVSVVLPPSGSALLTRELLYTAVTRARGRVRLYGSADRLDEAIATPVRRASGLARH</sequence>
<dbReference type="InterPro" id="IPR027785">
    <property type="entry name" value="UvrD-like_helicase_C"/>
</dbReference>
<evidence type="ECO:0000256" key="7">
    <source>
        <dbReference type="ARBA" id="ARBA00022840"/>
    </source>
</evidence>
<comment type="miscellaneous">
    <text evidence="11">In the RecBCD complex, RecB has a slow 3'-5' helicase, an exonuclease activity and loads RecA onto ssDNA, RecD has a fast 5'-3' helicase activity, while RecC stimulates the ATPase and processivity of the RecB helicase and contributes to recognition of the Chi site.</text>
</comment>
<reference evidence="13" key="1">
    <citation type="submission" date="2016-07" db="EMBL/GenBank/DDBJ databases">
        <authorList>
            <person name="Florea S."/>
            <person name="Webb J.S."/>
            <person name="Jaromczyk J."/>
            <person name="Schardl C.L."/>
        </authorList>
    </citation>
    <scope>NUCLEOTIDE SEQUENCE [LARGE SCALE GENOMIC DNA]</scope>
    <source>
        <strain evidence="13">IPBSL-7</strain>
    </source>
</reference>
<dbReference type="Gene3D" id="3.40.50.300">
    <property type="entry name" value="P-loop containing nucleotide triphosphate hydrolases"/>
    <property type="match status" value="3"/>
</dbReference>
<evidence type="ECO:0000256" key="8">
    <source>
        <dbReference type="ARBA" id="ARBA00023125"/>
    </source>
</evidence>
<keyword evidence="6 11" id="KW-0269">Exonuclease</keyword>
<dbReference type="GO" id="GO:0016887">
    <property type="term" value="F:ATP hydrolysis activity"/>
    <property type="evidence" value="ECO:0007669"/>
    <property type="project" value="RHEA"/>
</dbReference>
<keyword evidence="7 11" id="KW-0067">ATP-binding</keyword>
<name>A0A1C0AN08_9ACTN</name>
<dbReference type="SUPFAM" id="SSF52540">
    <property type="entry name" value="P-loop containing nucleoside triphosphate hydrolases"/>
    <property type="match status" value="1"/>
</dbReference>
<evidence type="ECO:0000313" key="13">
    <source>
        <dbReference type="Proteomes" id="UP000093501"/>
    </source>
</evidence>
<dbReference type="GO" id="GO:0003677">
    <property type="term" value="F:DNA binding"/>
    <property type="evidence" value="ECO:0007669"/>
    <property type="project" value="UniProtKB-UniRule"/>
</dbReference>
<evidence type="ECO:0000256" key="5">
    <source>
        <dbReference type="ARBA" id="ARBA00022806"/>
    </source>
</evidence>
<comment type="catalytic activity">
    <reaction evidence="11">
        <text>ATP + H2O = ADP + phosphate + H(+)</text>
        <dbReference type="Rhea" id="RHEA:13065"/>
        <dbReference type="ChEBI" id="CHEBI:15377"/>
        <dbReference type="ChEBI" id="CHEBI:15378"/>
        <dbReference type="ChEBI" id="CHEBI:30616"/>
        <dbReference type="ChEBI" id="CHEBI:43474"/>
        <dbReference type="ChEBI" id="CHEBI:456216"/>
        <dbReference type="EC" id="5.6.2.3"/>
    </reaction>
</comment>
<dbReference type="Pfam" id="PF13538">
    <property type="entry name" value="UvrD_C_2"/>
    <property type="match status" value="1"/>
</dbReference>
<dbReference type="GO" id="GO:0005524">
    <property type="term" value="F:ATP binding"/>
    <property type="evidence" value="ECO:0007669"/>
    <property type="project" value="UniProtKB-UniRule"/>
</dbReference>
<dbReference type="EMBL" id="MBQD01000020">
    <property type="protein sequence ID" value="OCL34545.1"/>
    <property type="molecule type" value="Genomic_DNA"/>
</dbReference>
<dbReference type="SMART" id="SM00382">
    <property type="entry name" value="AAA"/>
    <property type="match status" value="1"/>
</dbReference>
<evidence type="ECO:0000256" key="11">
    <source>
        <dbReference type="HAMAP-Rule" id="MF_01487"/>
    </source>
</evidence>
<protein>
    <recommendedName>
        <fullName evidence="11">RecBCD enzyme subunit RecD</fullName>
        <ecNumber evidence="11">5.6.2.3</ecNumber>
    </recommendedName>
    <alternativeName>
        <fullName evidence="11">DNA 5'-3' helicase subunit RecD</fullName>
    </alternativeName>
    <alternativeName>
        <fullName evidence="11">Exonuclease V subunit RecD</fullName>
        <shortName evidence="11">ExoV subunit RecD</shortName>
    </alternativeName>
    <alternativeName>
        <fullName evidence="11">Helicase/nuclease RecBCD subunit RecD</fullName>
    </alternativeName>
</protein>
<dbReference type="Gene3D" id="1.10.10.1020">
    <property type="entry name" value="RecBCD complex, subunit RecD, N-terminal domain"/>
    <property type="match status" value="1"/>
</dbReference>
<feature type="binding site" evidence="11">
    <location>
        <begin position="181"/>
        <end position="188"/>
    </location>
    <ligand>
        <name>ATP</name>
        <dbReference type="ChEBI" id="CHEBI:30616"/>
    </ligand>
</feature>
<dbReference type="AlphaFoldDB" id="A0A1C0AN08"/>
<dbReference type="GO" id="GO:0017116">
    <property type="term" value="F:single-stranded DNA helicase activity"/>
    <property type="evidence" value="ECO:0007669"/>
    <property type="project" value="TreeGrafter"/>
</dbReference>
<comment type="similarity">
    <text evidence="11">Belongs to the RecD family.</text>
</comment>
<dbReference type="HAMAP" id="MF_01487">
    <property type="entry name" value="RecD"/>
    <property type="match status" value="1"/>
</dbReference>